<accession>A0A383A992</accession>
<name>A0A383A992_9ZZZZ</name>
<gene>
    <name evidence="2" type="ORF">METZ01_LOCUS457045</name>
</gene>
<organism evidence="2">
    <name type="scientific">marine metagenome</name>
    <dbReference type="NCBI Taxonomy" id="408172"/>
    <lineage>
        <taxon>unclassified sequences</taxon>
        <taxon>metagenomes</taxon>
        <taxon>ecological metagenomes</taxon>
    </lineage>
</organism>
<feature type="region of interest" description="Disordered" evidence="1">
    <location>
        <begin position="1"/>
        <end position="23"/>
    </location>
</feature>
<sequence>PERRLRGSQRTGVSDPFGPSTHL</sequence>
<reference evidence="2" key="1">
    <citation type="submission" date="2018-05" db="EMBL/GenBank/DDBJ databases">
        <authorList>
            <person name="Lanie J.A."/>
            <person name="Ng W.-L."/>
            <person name="Kazmierczak K.M."/>
            <person name="Andrzejewski T.M."/>
            <person name="Davidsen T.M."/>
            <person name="Wayne K.J."/>
            <person name="Tettelin H."/>
            <person name="Glass J.I."/>
            <person name="Rusch D."/>
            <person name="Podicherti R."/>
            <person name="Tsui H.-C.T."/>
            <person name="Winkler M.E."/>
        </authorList>
    </citation>
    <scope>NUCLEOTIDE SEQUENCE</scope>
</reference>
<proteinExistence type="predicted"/>
<evidence type="ECO:0000256" key="1">
    <source>
        <dbReference type="SAM" id="MobiDB-lite"/>
    </source>
</evidence>
<dbReference type="AlphaFoldDB" id="A0A383A992"/>
<evidence type="ECO:0000313" key="2">
    <source>
        <dbReference type="EMBL" id="SVE04191.1"/>
    </source>
</evidence>
<feature type="non-terminal residue" evidence="2">
    <location>
        <position position="23"/>
    </location>
</feature>
<protein>
    <submittedName>
        <fullName evidence="2">Uncharacterized protein</fullName>
    </submittedName>
</protein>
<feature type="non-terminal residue" evidence="2">
    <location>
        <position position="1"/>
    </location>
</feature>
<dbReference type="EMBL" id="UINC01190170">
    <property type="protein sequence ID" value="SVE04191.1"/>
    <property type="molecule type" value="Genomic_DNA"/>
</dbReference>